<feature type="region of interest" description="Disordered" evidence="9">
    <location>
        <begin position="1089"/>
        <end position="1118"/>
    </location>
</feature>
<dbReference type="GO" id="GO:0016579">
    <property type="term" value="P:protein deubiquitination"/>
    <property type="evidence" value="ECO:0007669"/>
    <property type="project" value="InterPro"/>
</dbReference>
<dbReference type="InterPro" id="IPR016024">
    <property type="entry name" value="ARM-type_fold"/>
</dbReference>
<keyword evidence="4" id="KW-0597">Phosphoprotein</keyword>
<dbReference type="CDD" id="cd17065">
    <property type="entry name" value="Ubl_UBP24"/>
    <property type="match status" value="1"/>
</dbReference>
<evidence type="ECO:0000256" key="4">
    <source>
        <dbReference type="ARBA" id="ARBA00022553"/>
    </source>
</evidence>
<sequence>MATRKKFCCTLHVRQMEIDEESVVTLLSMGFPDECEVRRALRIAKNDLNEAVAVLTNDQSSQNYLMDVNEAEVEMANSKNKEIVSSVPPSYEEVVESEKNGGNKPESPVEFPVANLYELESRVFVESWSIPYKREESLGKCLLATIRLSKEGLCNADENCKRFVERCMPEAFKKLLTSAAVRRWGPEIQEGIYSMLELLVDVVVERLKCGPIPEMLLFNTFSLALDPECEWHIKNKSRRWSLLHWEEVFGQGQYYASSPPASFFKDSNGWLVDLINRFAERGGFQHVQAKFDEDIQDTAMCSLLKPFGLCAEYFNSSVVCPILSPCMDKAVIYIQSLQNCDLKRKKVSAITELLSAMKLLCVHLWPNKVEMMNNLRLEIILRMLKSSHFNSRMNALKEVTKLIDEATSVKANKVALDSDALLEWIAESNEILIMFNTPIGHRLSLEELTKIWKMQVLYFVIDQNNQVVDNIYAIMAAASAKFNAQQFDHLFTLIQKNWQEENVGMREKLLTLIGKIEKRDQENVLDLLWDLAHLPSLPTHLIEQSLEEHMSILNDPAFKDQVKKNYVNKCVEDIKKGCCVLPAIKQLNNIAHSIAKPSIHKQDKAALTDLNKTHEVVKLITSSLNKCHKLSLSVVGEGKLGPDVIIDNRYTHCEFVNCHLNFLQFMLQEGDLYLTWSRCKDIWDSLVSNPDACEFCFDWFSNCLEDLETDTRSQLFQQKLLKMDPAQVTMRAFQCFKTYFESVNIEERKLKKVPNYVVVDRLDPIGIDFFWQLVLYAQNEEIADIAIDNILDLSYLLLAPRLKKDPEVLHKKFISDCSKRLETSMMTLSGSAMSTAVSSATKTLTAMSVAEVASLPLPSRSVQLQNIRRLLMIAERYVSTIEENHSAPRTILPHGAAFQGHPISMHVVICEGTKQEFTIISHSNEPLRSLRQNIAHQMKLTPEHIQIAANDKILVPSKDPKLLGQLEFADEQNIVVKINGSGNAATMNPNQNVQIQEPCSDEVDSNSAGNSASNSMASAASSTGSNRQSFIFEQEKMLPGVVMASGGQVFEMLYRLTELEDSKITSCVRNLLRLIPTDQSIQDALDSLGTKEIPRLNPSSEASPRASPRSSPKKLNVSRDKESSWEGLKVFFDAHAMSPFRVLYNLEVLSSKLMPTSNDLGTQHSALMFCEEFLSVGGLRLVINILQKDAMPTEVDYDTRQGCYFIALQLARFLLCGQTITGTADMPPSPQIKIKKPTLDAVNPTYFPLAATKAIQTMGVAEFSDTVLCFMRVAWAAAAGRLSLANSTYTTRESSTYFIGCGGRSRQSSTGSNASSSSEGEIHTLHAGVCSQQSHVMPRDSLIAREALELLVTCLQLRKHNLGSFYNLTCVTDFIIDTVLGSPNIEIRNKACEQFYRLSQISSFQEGVLSPHHFLLQTLLKAHLPLWVSSSSTRGTIEDQQNLQINPVQMMDDEIAWLLNFTTSVNISTQPSDNALLAGHLRLIQTLLTCEGVDKKHFGGLIICDLLNQFLFPASWVICERLHSNSTDITPNFSPKCSGIEARIAGYDLLQELATNCPQNMKQIASQLIHLHHSFNSDLAKEYEYEPAVISRASCGYVGLKNAGATCYMNSVIQQLFLVPGVREAILSVDDENAKEDSVFCQFQSVFGHLLDSQLQYYVPANFWKCFKLWGQPVNVREQQDAFEFFMHLIDQVDEYLKQNKRPQIFKNSFEGLFSNQMICQDCPHRYEREESFMALNVTVKSHNLQESLDQFVKGELLDGDNAYFCEKCSEKRNTIKRTCIKKLSLVLVIHLKRFDYDWEANRALKFDDHFKFPWTLDMSPYMAEGIQEKEKANKLDSTNVDNSNIHIKTSSKSHETLYELVGIVVHSGQANAGHYYSYIKDRRGDSATNSNRGKWFKFNDTSVEEFDMNDMTLEAECFASSYPEIRQRYWNGYMLFYERMEDATKIPRTPRRSTNRRSFMKPEEQKIANSLSAVRKDSDGLTQLTELVHHGDRQGIFQDRMPARIQQMVHEENLHFMQNRDVYCEEYFSFVYQLVICNMNANNRSVCSTTSAELAISFLLNTYFRTKNKEIGVIDIWSNTLASLLDQSQETTFWMLEYFAGEAGMAYIKSFLLECPNKDVRNAFGDMLKTLLESYFKCNLGTPNKHTDDLIEYFLVLLNKEVPDNCRTCSQYFELLFACTQMGRKACAHLFQHAAFTRLLSFLLGPANMNAKSDEVLSKRWSAFQAREFAGLHTTLASLILICDVTPYRTCAQDNSADKSPATKSSALLPMPSDIHAALFGPRGHWYIREVIIACREVFDCLAAIVDMLIHCSFCNLSFTNLVLQHIVLQYVTVPSNELKNIFQVLLEMLVIEDPLQFTRLQYIIDGCIDKSSTPSDGMLAIIKLNHASDSRRSYQCIKFLVHLANKSSLAKDYLMQSPTRWQWAVNWLRKKMTEHNYWNQQSIPLSNEDSNSHSFQRTISAQDTLAEATALLSEVDPPDCEMETDNFEDEEEKSKEKAVAINWKV</sequence>
<proteinExistence type="inferred from homology"/>
<accession>T1IKX5</accession>
<name>T1IKX5_STRMM</name>
<dbReference type="InterPro" id="IPR009060">
    <property type="entry name" value="UBA-like_sf"/>
</dbReference>
<feature type="compositionally biased region" description="Low complexity" evidence="9">
    <location>
        <begin position="1005"/>
        <end position="1023"/>
    </location>
</feature>
<feature type="compositionally biased region" description="Low complexity" evidence="9">
    <location>
        <begin position="1098"/>
        <end position="1110"/>
    </location>
</feature>
<dbReference type="PROSITE" id="PS50030">
    <property type="entry name" value="UBA"/>
    <property type="match status" value="1"/>
</dbReference>
<evidence type="ECO:0000256" key="5">
    <source>
        <dbReference type="ARBA" id="ARBA00022670"/>
    </source>
</evidence>
<dbReference type="Pfam" id="PF25010">
    <property type="entry name" value="ARM_UBP24_USP9X-Y"/>
    <property type="match status" value="1"/>
</dbReference>
<keyword evidence="7" id="KW-0378">Hydrolase</keyword>
<dbReference type="HOGENOM" id="CLU_000331_1_0_1"/>
<comment type="catalytic activity">
    <reaction evidence="1">
        <text>Thiol-dependent hydrolysis of ester, thioester, amide, peptide and isopeptide bonds formed by the C-terminal Gly of ubiquitin (a 76-residue protein attached to proteins as an intracellular targeting signal).</text>
        <dbReference type="EC" id="3.4.19.12"/>
    </reaction>
</comment>
<dbReference type="STRING" id="126957.T1IKX5"/>
<evidence type="ECO:0000256" key="3">
    <source>
        <dbReference type="ARBA" id="ARBA00012759"/>
    </source>
</evidence>
<keyword evidence="8" id="KW-0788">Thiol protease</keyword>
<dbReference type="PhylomeDB" id="T1IKX5"/>
<dbReference type="Gene3D" id="3.90.70.10">
    <property type="entry name" value="Cysteine proteinases"/>
    <property type="match status" value="1"/>
</dbReference>
<dbReference type="InterPro" id="IPR047061">
    <property type="entry name" value="UBP24_Ubl"/>
</dbReference>
<dbReference type="InterPro" id="IPR015940">
    <property type="entry name" value="UBA"/>
</dbReference>
<dbReference type="Pfam" id="PF00627">
    <property type="entry name" value="UBA"/>
    <property type="match status" value="1"/>
</dbReference>
<comment type="similarity">
    <text evidence="2">Belongs to the peptidase C19 family.</text>
</comment>
<dbReference type="Pfam" id="PF12030">
    <property type="entry name" value="DUF3517"/>
    <property type="match status" value="1"/>
</dbReference>
<dbReference type="InterPro" id="IPR001394">
    <property type="entry name" value="Peptidase_C19_UCH"/>
</dbReference>
<keyword evidence="6" id="KW-0833">Ubl conjugation pathway</keyword>
<dbReference type="SUPFAM" id="SSF48371">
    <property type="entry name" value="ARM repeat"/>
    <property type="match status" value="1"/>
</dbReference>
<dbReference type="OMA" id="LCCPVDN"/>
<dbReference type="InterPro" id="IPR056850">
    <property type="entry name" value="ARM_UBP34_24_USP9X_Y"/>
</dbReference>
<dbReference type="eggNOG" id="KOG1866">
    <property type="taxonomic scope" value="Eukaryota"/>
</dbReference>
<dbReference type="EMBL" id="JH430667">
    <property type="status" value="NOT_ANNOTATED_CDS"/>
    <property type="molecule type" value="Genomic_DNA"/>
</dbReference>
<dbReference type="Gene3D" id="1.10.8.10">
    <property type="entry name" value="DNA helicase RuvA subunit, C-terminal domain"/>
    <property type="match status" value="1"/>
</dbReference>
<dbReference type="InterPro" id="IPR038765">
    <property type="entry name" value="Papain-like_cys_pep_sf"/>
</dbReference>
<dbReference type="Proteomes" id="UP000014500">
    <property type="component" value="Unassembled WGS sequence"/>
</dbReference>
<dbReference type="GO" id="GO:0006508">
    <property type="term" value="P:proteolysis"/>
    <property type="evidence" value="ECO:0007669"/>
    <property type="project" value="UniProtKB-KW"/>
</dbReference>
<evidence type="ECO:0000256" key="1">
    <source>
        <dbReference type="ARBA" id="ARBA00000707"/>
    </source>
</evidence>
<dbReference type="InterPro" id="IPR018200">
    <property type="entry name" value="USP_CS"/>
</dbReference>
<feature type="region of interest" description="Disordered" evidence="9">
    <location>
        <begin position="998"/>
        <end position="1023"/>
    </location>
</feature>
<evidence type="ECO:0000256" key="6">
    <source>
        <dbReference type="ARBA" id="ARBA00022786"/>
    </source>
</evidence>
<keyword evidence="13" id="KW-1185">Reference proteome</keyword>
<dbReference type="GO" id="GO:0005829">
    <property type="term" value="C:cytosol"/>
    <property type="evidence" value="ECO:0007669"/>
    <property type="project" value="TreeGrafter"/>
</dbReference>
<evidence type="ECO:0000256" key="7">
    <source>
        <dbReference type="ARBA" id="ARBA00022801"/>
    </source>
</evidence>
<dbReference type="PROSITE" id="PS00972">
    <property type="entry name" value="USP_1"/>
    <property type="match status" value="1"/>
</dbReference>
<dbReference type="SUPFAM" id="SSF54001">
    <property type="entry name" value="Cysteine proteinases"/>
    <property type="match status" value="1"/>
</dbReference>
<reference evidence="12" key="2">
    <citation type="submission" date="2015-02" db="UniProtKB">
        <authorList>
            <consortium name="EnsemblMetazoa"/>
        </authorList>
    </citation>
    <scope>IDENTIFICATION</scope>
</reference>
<dbReference type="PROSITE" id="PS50235">
    <property type="entry name" value="USP_3"/>
    <property type="match status" value="1"/>
</dbReference>
<dbReference type="InterPro" id="IPR028889">
    <property type="entry name" value="USP"/>
</dbReference>
<dbReference type="Pfam" id="PF00443">
    <property type="entry name" value="UCH"/>
    <property type="match status" value="1"/>
</dbReference>
<evidence type="ECO:0000256" key="9">
    <source>
        <dbReference type="SAM" id="MobiDB-lite"/>
    </source>
</evidence>
<evidence type="ECO:0000259" key="10">
    <source>
        <dbReference type="PROSITE" id="PS50030"/>
    </source>
</evidence>
<dbReference type="GO" id="GO:0005634">
    <property type="term" value="C:nucleus"/>
    <property type="evidence" value="ECO:0007669"/>
    <property type="project" value="TreeGrafter"/>
</dbReference>
<dbReference type="PROSITE" id="PS00973">
    <property type="entry name" value="USP_2"/>
    <property type="match status" value="1"/>
</dbReference>
<evidence type="ECO:0000256" key="2">
    <source>
        <dbReference type="ARBA" id="ARBA00009085"/>
    </source>
</evidence>
<dbReference type="Pfam" id="PF22900">
    <property type="entry name" value="UCH_UBL1"/>
    <property type="match status" value="1"/>
</dbReference>
<dbReference type="InterPro" id="IPR050164">
    <property type="entry name" value="Peptidase_C19"/>
</dbReference>
<keyword evidence="5" id="KW-0645">Protease</keyword>
<dbReference type="EnsemblMetazoa" id="SMAR001589-RA">
    <property type="protein sequence ID" value="SMAR001589-PA"/>
    <property type="gene ID" value="SMAR001589"/>
</dbReference>
<dbReference type="GO" id="GO:0004843">
    <property type="term" value="F:cysteine-type deubiquitinase activity"/>
    <property type="evidence" value="ECO:0007669"/>
    <property type="project" value="UniProtKB-EC"/>
</dbReference>
<dbReference type="EC" id="3.4.19.12" evidence="3"/>
<dbReference type="InterPro" id="IPR055176">
    <property type="entry name" value="UBP24/USP9X/USP9Y_UBL"/>
</dbReference>
<protein>
    <recommendedName>
        <fullName evidence="3">ubiquitinyl hydrolase 1</fullName>
        <ecNumber evidence="3">3.4.19.12</ecNumber>
    </recommendedName>
</protein>
<dbReference type="CDD" id="cd02659">
    <property type="entry name" value="peptidase_C19C"/>
    <property type="match status" value="1"/>
</dbReference>
<dbReference type="InterPro" id="IPR021905">
    <property type="entry name" value="DUF3517"/>
</dbReference>
<feature type="domain" description="USP" evidence="11">
    <location>
        <begin position="1598"/>
        <end position="1941"/>
    </location>
</feature>
<dbReference type="PANTHER" id="PTHR24006:SF943">
    <property type="entry name" value="UBIQUITIN CARBOXYL-TERMINAL HYDROLASE PUF"/>
    <property type="match status" value="1"/>
</dbReference>
<evidence type="ECO:0000313" key="12">
    <source>
        <dbReference type="EnsemblMetazoa" id="SMAR001589-PA"/>
    </source>
</evidence>
<evidence type="ECO:0000259" key="11">
    <source>
        <dbReference type="PROSITE" id="PS50235"/>
    </source>
</evidence>
<evidence type="ECO:0000256" key="8">
    <source>
        <dbReference type="ARBA" id="ARBA00022807"/>
    </source>
</evidence>
<dbReference type="FunFam" id="3.90.70.10:FF:000022">
    <property type="entry name" value="Ubiquitin carboxyl-terminal hydrolase 24"/>
    <property type="match status" value="1"/>
</dbReference>
<reference evidence="13" key="1">
    <citation type="submission" date="2011-05" db="EMBL/GenBank/DDBJ databases">
        <authorList>
            <person name="Richards S.R."/>
            <person name="Qu J."/>
            <person name="Jiang H."/>
            <person name="Jhangiani S.N."/>
            <person name="Agravi P."/>
            <person name="Goodspeed R."/>
            <person name="Gross S."/>
            <person name="Mandapat C."/>
            <person name="Jackson L."/>
            <person name="Mathew T."/>
            <person name="Pu L."/>
            <person name="Thornton R."/>
            <person name="Saada N."/>
            <person name="Wilczek-Boney K.B."/>
            <person name="Lee S."/>
            <person name="Kovar C."/>
            <person name="Wu Y."/>
            <person name="Scherer S.E."/>
            <person name="Worley K.C."/>
            <person name="Muzny D.M."/>
            <person name="Gibbs R."/>
        </authorList>
    </citation>
    <scope>NUCLEOTIDE SEQUENCE</scope>
    <source>
        <strain evidence="13">Brora</strain>
    </source>
</reference>
<dbReference type="SMART" id="SM00165">
    <property type="entry name" value="UBA"/>
    <property type="match status" value="1"/>
</dbReference>
<feature type="domain" description="UBA" evidence="10">
    <location>
        <begin position="17"/>
        <end position="58"/>
    </location>
</feature>
<dbReference type="SUPFAM" id="SSF46934">
    <property type="entry name" value="UBA-like"/>
    <property type="match status" value="1"/>
</dbReference>
<organism evidence="12 13">
    <name type="scientific">Strigamia maritima</name>
    <name type="common">European centipede</name>
    <name type="synonym">Geophilus maritimus</name>
    <dbReference type="NCBI Taxonomy" id="126957"/>
    <lineage>
        <taxon>Eukaryota</taxon>
        <taxon>Metazoa</taxon>
        <taxon>Ecdysozoa</taxon>
        <taxon>Arthropoda</taxon>
        <taxon>Myriapoda</taxon>
        <taxon>Chilopoda</taxon>
        <taxon>Pleurostigmophora</taxon>
        <taxon>Geophilomorpha</taxon>
        <taxon>Linotaeniidae</taxon>
        <taxon>Strigamia</taxon>
    </lineage>
</organism>
<dbReference type="PANTHER" id="PTHR24006">
    <property type="entry name" value="UBIQUITIN CARBOXYL-TERMINAL HYDROLASE"/>
    <property type="match status" value="1"/>
</dbReference>
<evidence type="ECO:0000313" key="13">
    <source>
        <dbReference type="Proteomes" id="UP000014500"/>
    </source>
</evidence>